<dbReference type="AlphaFoldDB" id="A0AA36GI05"/>
<dbReference type="EMBL" id="CATQJL010000001">
    <property type="protein sequence ID" value="CAJ0589221.1"/>
    <property type="molecule type" value="Genomic_DNA"/>
</dbReference>
<sequence>MVADMGADLQTIHCYYINVLDIYLNGVCHSGYIAVKALCGEECRNSEFIASCIVIPLIICIICGTFDNILV</sequence>
<dbReference type="Proteomes" id="UP001176961">
    <property type="component" value="Unassembled WGS sequence"/>
</dbReference>
<reference evidence="2" key="1">
    <citation type="submission" date="2023-07" db="EMBL/GenBank/DDBJ databases">
        <authorList>
            <consortium name="CYATHOMIX"/>
        </authorList>
    </citation>
    <scope>NUCLEOTIDE SEQUENCE</scope>
    <source>
        <strain evidence="2">N/A</strain>
    </source>
</reference>
<gene>
    <name evidence="2" type="ORF">CYNAS_LOCUS1204</name>
</gene>
<evidence type="ECO:0000313" key="2">
    <source>
        <dbReference type="EMBL" id="CAJ0589221.1"/>
    </source>
</evidence>
<protein>
    <submittedName>
        <fullName evidence="2">Uncharacterized protein</fullName>
    </submittedName>
</protein>
<accession>A0AA36GI05</accession>
<evidence type="ECO:0000256" key="1">
    <source>
        <dbReference type="SAM" id="Phobius"/>
    </source>
</evidence>
<comment type="caution">
    <text evidence="2">The sequence shown here is derived from an EMBL/GenBank/DDBJ whole genome shotgun (WGS) entry which is preliminary data.</text>
</comment>
<organism evidence="2 3">
    <name type="scientific">Cylicocyclus nassatus</name>
    <name type="common">Nematode worm</name>
    <dbReference type="NCBI Taxonomy" id="53992"/>
    <lineage>
        <taxon>Eukaryota</taxon>
        <taxon>Metazoa</taxon>
        <taxon>Ecdysozoa</taxon>
        <taxon>Nematoda</taxon>
        <taxon>Chromadorea</taxon>
        <taxon>Rhabditida</taxon>
        <taxon>Rhabditina</taxon>
        <taxon>Rhabditomorpha</taxon>
        <taxon>Strongyloidea</taxon>
        <taxon>Strongylidae</taxon>
        <taxon>Cylicocyclus</taxon>
    </lineage>
</organism>
<evidence type="ECO:0000313" key="3">
    <source>
        <dbReference type="Proteomes" id="UP001176961"/>
    </source>
</evidence>
<proteinExistence type="predicted"/>
<name>A0AA36GI05_CYLNA</name>
<keyword evidence="1" id="KW-0812">Transmembrane</keyword>
<feature type="non-terminal residue" evidence="2">
    <location>
        <position position="1"/>
    </location>
</feature>
<keyword evidence="1" id="KW-1133">Transmembrane helix</keyword>
<keyword evidence="3" id="KW-1185">Reference proteome</keyword>
<feature type="transmembrane region" description="Helical" evidence="1">
    <location>
        <begin position="48"/>
        <end position="70"/>
    </location>
</feature>
<keyword evidence="1" id="KW-0472">Membrane</keyword>